<evidence type="ECO:0000313" key="1">
    <source>
        <dbReference type="EMBL" id="KAJ4456483.1"/>
    </source>
</evidence>
<comment type="caution">
    <text evidence="1">The sequence shown here is derived from an EMBL/GenBank/DDBJ whole genome shotgun (WGS) entry which is preliminary data.</text>
</comment>
<sequence>MISRTTQLSLNVTQDDLPPLSHTAFQTASLPVMPQIFWHQAHVSLGQRTGSRQMSGADAWSASCKNRPARVTEISWIALAGRRAG</sequence>
<evidence type="ECO:0000313" key="2">
    <source>
        <dbReference type="Proteomes" id="UP001141327"/>
    </source>
</evidence>
<dbReference type="EMBL" id="JAPMOS010000069">
    <property type="protein sequence ID" value="KAJ4456483.1"/>
    <property type="molecule type" value="Genomic_DNA"/>
</dbReference>
<gene>
    <name evidence="1" type="ORF">PAPYR_8311</name>
</gene>
<dbReference type="Proteomes" id="UP001141327">
    <property type="component" value="Unassembled WGS sequence"/>
</dbReference>
<proteinExistence type="predicted"/>
<keyword evidence="2" id="KW-1185">Reference proteome</keyword>
<organism evidence="1 2">
    <name type="scientific">Paratrimastix pyriformis</name>
    <dbReference type="NCBI Taxonomy" id="342808"/>
    <lineage>
        <taxon>Eukaryota</taxon>
        <taxon>Metamonada</taxon>
        <taxon>Preaxostyla</taxon>
        <taxon>Paratrimastigidae</taxon>
        <taxon>Paratrimastix</taxon>
    </lineage>
</organism>
<reference evidence="1" key="1">
    <citation type="journal article" date="2022" name="bioRxiv">
        <title>Genomics of Preaxostyla Flagellates Illuminates Evolutionary Transitions and the Path Towards Mitochondrial Loss.</title>
        <authorList>
            <person name="Novak L.V.F."/>
            <person name="Treitli S.C."/>
            <person name="Pyrih J."/>
            <person name="Halakuc P."/>
            <person name="Pipaliya S.V."/>
            <person name="Vacek V."/>
            <person name="Brzon O."/>
            <person name="Soukal P."/>
            <person name="Eme L."/>
            <person name="Dacks J.B."/>
            <person name="Karnkowska A."/>
            <person name="Elias M."/>
            <person name="Hampl V."/>
        </authorList>
    </citation>
    <scope>NUCLEOTIDE SEQUENCE</scope>
    <source>
        <strain evidence="1">RCP-MX</strain>
    </source>
</reference>
<protein>
    <submittedName>
        <fullName evidence="1">Uncharacterized protein</fullName>
    </submittedName>
</protein>
<accession>A0ABQ8UEE7</accession>
<name>A0ABQ8UEE7_9EUKA</name>